<dbReference type="OrthoDB" id="3059851at2759"/>
<name>A0A9P5XXW1_9AGAR</name>
<comment type="caution">
    <text evidence="1">The sequence shown here is derived from an EMBL/GenBank/DDBJ whole genome shotgun (WGS) entry which is preliminary data.</text>
</comment>
<reference evidence="1" key="1">
    <citation type="submission" date="2020-11" db="EMBL/GenBank/DDBJ databases">
        <authorList>
            <consortium name="DOE Joint Genome Institute"/>
            <person name="Ahrendt S."/>
            <person name="Riley R."/>
            <person name="Andreopoulos W."/>
            <person name="Labutti K."/>
            <person name="Pangilinan J."/>
            <person name="Ruiz-Duenas F.J."/>
            <person name="Barrasa J.M."/>
            <person name="Sanchez-Garcia M."/>
            <person name="Camarero S."/>
            <person name="Miyauchi S."/>
            <person name="Serrano A."/>
            <person name="Linde D."/>
            <person name="Babiker R."/>
            <person name="Drula E."/>
            <person name="Ayuso-Fernandez I."/>
            <person name="Pacheco R."/>
            <person name="Padilla G."/>
            <person name="Ferreira P."/>
            <person name="Barriuso J."/>
            <person name="Kellner H."/>
            <person name="Castanera R."/>
            <person name="Alfaro M."/>
            <person name="Ramirez L."/>
            <person name="Pisabarro A.G."/>
            <person name="Kuo A."/>
            <person name="Tritt A."/>
            <person name="Lipzen A."/>
            <person name="He G."/>
            <person name="Yan M."/>
            <person name="Ng V."/>
            <person name="Cullen D."/>
            <person name="Martin F."/>
            <person name="Rosso M.-N."/>
            <person name="Henrissat B."/>
            <person name="Hibbett D."/>
            <person name="Martinez A.T."/>
            <person name="Grigoriev I.V."/>
        </authorList>
    </citation>
    <scope>NUCLEOTIDE SEQUENCE</scope>
    <source>
        <strain evidence="1">CBS 247.69</strain>
    </source>
</reference>
<organism evidence="1 2">
    <name type="scientific">Collybia nuda</name>
    <dbReference type="NCBI Taxonomy" id="64659"/>
    <lineage>
        <taxon>Eukaryota</taxon>
        <taxon>Fungi</taxon>
        <taxon>Dikarya</taxon>
        <taxon>Basidiomycota</taxon>
        <taxon>Agaricomycotina</taxon>
        <taxon>Agaricomycetes</taxon>
        <taxon>Agaricomycetidae</taxon>
        <taxon>Agaricales</taxon>
        <taxon>Tricholomatineae</taxon>
        <taxon>Clitocybaceae</taxon>
        <taxon>Collybia</taxon>
    </lineage>
</organism>
<keyword evidence="2" id="KW-1185">Reference proteome</keyword>
<gene>
    <name evidence="1" type="ORF">BDZ94DRAFT_1269897</name>
</gene>
<dbReference type="EMBL" id="MU150332">
    <property type="protein sequence ID" value="KAF9458729.1"/>
    <property type="molecule type" value="Genomic_DNA"/>
</dbReference>
<evidence type="ECO:0000313" key="1">
    <source>
        <dbReference type="EMBL" id="KAF9458729.1"/>
    </source>
</evidence>
<dbReference type="Proteomes" id="UP000807353">
    <property type="component" value="Unassembled WGS sequence"/>
</dbReference>
<proteinExistence type="predicted"/>
<accession>A0A9P5XXW1</accession>
<dbReference type="AlphaFoldDB" id="A0A9P5XXW1"/>
<evidence type="ECO:0000313" key="2">
    <source>
        <dbReference type="Proteomes" id="UP000807353"/>
    </source>
</evidence>
<sequence>MENLEVQNFEPSKVMAHPRVLAWHKFWSCNSINLDDPSFDEMDTEEAISQYWKSVS</sequence>
<protein>
    <submittedName>
        <fullName evidence="1">Uncharacterized protein</fullName>
    </submittedName>
</protein>